<dbReference type="Proteomes" id="UP000324233">
    <property type="component" value="Chromosome"/>
</dbReference>
<evidence type="ECO:0000256" key="1">
    <source>
        <dbReference type="SAM" id="MobiDB-lite"/>
    </source>
</evidence>
<name>A0A5B9VWQ6_9BACT</name>
<feature type="region of interest" description="Disordered" evidence="1">
    <location>
        <begin position="172"/>
        <end position="191"/>
    </location>
</feature>
<reference evidence="3 4" key="1">
    <citation type="submission" date="2019-08" db="EMBL/GenBank/DDBJ databases">
        <title>Deep-cultivation of Planctomycetes and their phenomic and genomic characterization uncovers novel biology.</title>
        <authorList>
            <person name="Wiegand S."/>
            <person name="Jogler M."/>
            <person name="Boedeker C."/>
            <person name="Pinto D."/>
            <person name="Vollmers J."/>
            <person name="Rivas-Marin E."/>
            <person name="Kohn T."/>
            <person name="Peeters S.H."/>
            <person name="Heuer A."/>
            <person name="Rast P."/>
            <person name="Oberbeckmann S."/>
            <person name="Bunk B."/>
            <person name="Jeske O."/>
            <person name="Meyerdierks A."/>
            <person name="Storesund J.E."/>
            <person name="Kallscheuer N."/>
            <person name="Luecker S."/>
            <person name="Lage O.M."/>
            <person name="Pohl T."/>
            <person name="Merkel B.J."/>
            <person name="Hornburger P."/>
            <person name="Mueller R.-W."/>
            <person name="Bruemmer F."/>
            <person name="Labrenz M."/>
            <person name="Spormann A.M."/>
            <person name="Op den Camp H."/>
            <person name="Overmann J."/>
            <person name="Amann R."/>
            <person name="Jetten M.S.M."/>
            <person name="Mascher T."/>
            <person name="Medema M.H."/>
            <person name="Devos D.P."/>
            <person name="Kaster A.-K."/>
            <person name="Ovreas L."/>
            <person name="Rohde M."/>
            <person name="Galperin M.Y."/>
            <person name="Jogler C."/>
        </authorList>
    </citation>
    <scope>NUCLEOTIDE SEQUENCE [LARGE SCALE GENOMIC DNA]</scope>
    <source>
        <strain evidence="3 4">OJF2</strain>
    </source>
</reference>
<feature type="compositionally biased region" description="Basic and acidic residues" evidence="1">
    <location>
        <begin position="119"/>
        <end position="133"/>
    </location>
</feature>
<feature type="chain" id="PRO_5022807519" evidence="2">
    <location>
        <begin position="20"/>
        <end position="191"/>
    </location>
</feature>
<dbReference type="RefSeq" id="WP_148591376.1">
    <property type="nucleotide sequence ID" value="NZ_CP042997.1"/>
</dbReference>
<dbReference type="EMBL" id="CP042997">
    <property type="protein sequence ID" value="QEH32301.1"/>
    <property type="molecule type" value="Genomic_DNA"/>
</dbReference>
<accession>A0A5B9VWQ6</accession>
<feature type="signal peptide" evidence="2">
    <location>
        <begin position="1"/>
        <end position="19"/>
    </location>
</feature>
<keyword evidence="4" id="KW-1185">Reference proteome</keyword>
<evidence type="ECO:0000313" key="4">
    <source>
        <dbReference type="Proteomes" id="UP000324233"/>
    </source>
</evidence>
<dbReference type="AlphaFoldDB" id="A0A5B9VWQ6"/>
<feature type="region of interest" description="Disordered" evidence="1">
    <location>
        <begin position="119"/>
        <end position="140"/>
    </location>
</feature>
<keyword evidence="2" id="KW-0732">Signal</keyword>
<dbReference type="OrthoDB" id="2513075at2"/>
<sequence precursor="true">MTHARVLFLALLGGLGVPADGPTVITFDAAEAGKPMPSYTDRGVAFAPAHPPKKSRAAGRVMFFPHLKTPRKGILNAIANESIPVEVRFPKPVASVTLTLWGAIGSGAVVEAYGADGKVADRASRERVPERTGPEQPIPSFDLTVKAPAIAYVRFSGAPPGGYLVCDEVRFTPADAPASPPDSTQAPPPPR</sequence>
<proteinExistence type="predicted"/>
<dbReference type="KEGG" id="agv:OJF2_07710"/>
<evidence type="ECO:0000256" key="2">
    <source>
        <dbReference type="SAM" id="SignalP"/>
    </source>
</evidence>
<gene>
    <name evidence="3" type="ORF">OJF2_07710</name>
</gene>
<feature type="compositionally biased region" description="Low complexity" evidence="1">
    <location>
        <begin position="172"/>
        <end position="185"/>
    </location>
</feature>
<protein>
    <submittedName>
        <fullName evidence="3">Uncharacterized protein</fullName>
    </submittedName>
</protein>
<evidence type="ECO:0000313" key="3">
    <source>
        <dbReference type="EMBL" id="QEH32301.1"/>
    </source>
</evidence>
<organism evidence="3 4">
    <name type="scientific">Aquisphaera giovannonii</name>
    <dbReference type="NCBI Taxonomy" id="406548"/>
    <lineage>
        <taxon>Bacteria</taxon>
        <taxon>Pseudomonadati</taxon>
        <taxon>Planctomycetota</taxon>
        <taxon>Planctomycetia</taxon>
        <taxon>Isosphaerales</taxon>
        <taxon>Isosphaeraceae</taxon>
        <taxon>Aquisphaera</taxon>
    </lineage>
</organism>